<comment type="caution">
    <text evidence="1">Lacks conserved residue(s) required for the propagation of feature annotation.</text>
</comment>
<keyword evidence="1" id="KW-0963">Cytoplasm</keyword>
<dbReference type="GO" id="GO:0008999">
    <property type="term" value="F:protein-N-terminal-alanine acetyltransferase activity"/>
    <property type="evidence" value="ECO:0007669"/>
    <property type="project" value="UniProtKB-UniRule"/>
</dbReference>
<keyword evidence="1 4" id="KW-0012">Acyltransferase</keyword>
<feature type="active site" description="Proton donor" evidence="1">
    <location>
        <position position="195"/>
    </location>
</feature>
<dbReference type="InterPro" id="IPR043690">
    <property type="entry name" value="RimI"/>
</dbReference>
<organism evidence="4 5">
    <name type="scientific">Piscinibacter sakaiensis</name>
    <name type="common">Ideonella sakaiensis</name>
    <dbReference type="NCBI Taxonomy" id="1547922"/>
    <lineage>
        <taxon>Bacteria</taxon>
        <taxon>Pseudomonadati</taxon>
        <taxon>Pseudomonadota</taxon>
        <taxon>Betaproteobacteria</taxon>
        <taxon>Burkholderiales</taxon>
        <taxon>Sphaerotilaceae</taxon>
        <taxon>Piscinibacter</taxon>
    </lineage>
</organism>
<dbReference type="InterPro" id="IPR016181">
    <property type="entry name" value="Acyl_CoA_acyltransferase"/>
</dbReference>
<dbReference type="STRING" id="1547922.ISF6_3698"/>
<dbReference type="Pfam" id="PF00583">
    <property type="entry name" value="Acetyltransf_1"/>
    <property type="match status" value="1"/>
</dbReference>
<feature type="binding site" evidence="1">
    <location>
        <position position="188"/>
    </location>
    <ligand>
        <name>acetyl-CoA</name>
        <dbReference type="ChEBI" id="CHEBI:57288"/>
    </ligand>
</feature>
<dbReference type="InterPro" id="IPR000182">
    <property type="entry name" value="GNAT_dom"/>
</dbReference>
<keyword evidence="5" id="KW-1185">Reference proteome</keyword>
<gene>
    <name evidence="1" type="primary">rimI</name>
    <name evidence="4" type="ORF">ISF6_3698</name>
</gene>
<dbReference type="InterPro" id="IPR006464">
    <property type="entry name" value="AcTrfase_RimI/Ard1"/>
</dbReference>
<feature type="compositionally biased region" description="Basic and acidic residues" evidence="2">
    <location>
        <begin position="1"/>
        <end position="18"/>
    </location>
</feature>
<dbReference type="SUPFAM" id="SSF55729">
    <property type="entry name" value="Acyl-CoA N-acyltransferases (Nat)"/>
    <property type="match status" value="1"/>
</dbReference>
<dbReference type="NCBIfam" id="TIGR01575">
    <property type="entry name" value="rimI"/>
    <property type="match status" value="1"/>
</dbReference>
<dbReference type="EMBL" id="BBYR01000058">
    <property type="protein sequence ID" value="GAP37753.1"/>
    <property type="molecule type" value="Genomic_DNA"/>
</dbReference>
<dbReference type="PROSITE" id="PS51186">
    <property type="entry name" value="GNAT"/>
    <property type="match status" value="1"/>
</dbReference>
<feature type="compositionally biased region" description="Pro residues" evidence="2">
    <location>
        <begin position="39"/>
        <end position="74"/>
    </location>
</feature>
<reference evidence="5" key="1">
    <citation type="submission" date="2015-07" db="EMBL/GenBank/DDBJ databases">
        <title>Discovery of a poly(ethylene terephthalate assimilation.</title>
        <authorList>
            <person name="Yoshida S."/>
            <person name="Hiraga K."/>
            <person name="Takehana T."/>
            <person name="Taniguchi I."/>
            <person name="Yamaji H."/>
            <person name="Maeda Y."/>
            <person name="Toyohara K."/>
            <person name="Miyamoto K."/>
            <person name="Kimura Y."/>
            <person name="Oda K."/>
        </authorList>
    </citation>
    <scope>NUCLEOTIDE SEQUENCE [LARGE SCALE GENOMIC DNA]</scope>
    <source>
        <strain evidence="5">NBRC 110686 / TISTR 2288 / 201-F6</strain>
    </source>
</reference>
<proteinExistence type="inferred from homology"/>
<dbReference type="HAMAP" id="MF_02210">
    <property type="entry name" value="RimI"/>
    <property type="match status" value="1"/>
</dbReference>
<feature type="domain" description="N-acetyltransferase" evidence="3">
    <location>
        <begin position="81"/>
        <end position="228"/>
    </location>
</feature>
<sequence length="238" mass="25884">MRPGRPEGEHRSAQHEGHPISPPGRPQGEHPGEQHEPAAPAPSAPGDAPPAEPPGVPPPGPLGADGRPPPPSLLPQPAQGRRLEPMDVRALDEVLEVERAAYEFPWSRGNFVDSLHAGYAAWLLHDEHPGLAGYAIAMAGVDEVHLLNLTVAPPRQREGHARWMLEALVAWCRLKAAPMLWLEVRTSNARARTLYGRFGFREIGTRRAYYPAAQGRREDAVVMSLAIDLPAGPPAPRR</sequence>
<keyword evidence="1 4" id="KW-0808">Transferase</keyword>
<dbReference type="Proteomes" id="UP000037660">
    <property type="component" value="Unassembled WGS sequence"/>
</dbReference>
<dbReference type="EC" id="2.3.1.266" evidence="1"/>
<evidence type="ECO:0000256" key="1">
    <source>
        <dbReference type="HAMAP-Rule" id="MF_02210"/>
    </source>
</evidence>
<feature type="compositionally biased region" description="Basic and acidic residues" evidence="2">
    <location>
        <begin position="27"/>
        <end position="36"/>
    </location>
</feature>
<evidence type="ECO:0000256" key="2">
    <source>
        <dbReference type="SAM" id="MobiDB-lite"/>
    </source>
</evidence>
<feature type="region of interest" description="Disordered" evidence="2">
    <location>
        <begin position="1"/>
        <end position="83"/>
    </location>
</feature>
<accession>A0A0K8P4Y2</accession>
<dbReference type="CDD" id="cd04301">
    <property type="entry name" value="NAT_SF"/>
    <property type="match status" value="1"/>
</dbReference>
<reference evidence="4 5" key="2">
    <citation type="journal article" date="2016" name="Science">
        <title>A bacterium that degrades and assimilates poly(ethylene terephthalate).</title>
        <authorList>
            <person name="Yoshida S."/>
            <person name="Hiraga K."/>
            <person name="Takehana T."/>
            <person name="Taniguchi I."/>
            <person name="Yamaji H."/>
            <person name="Maeda Y."/>
            <person name="Toyohara K."/>
            <person name="Miyamoto K."/>
            <person name="Kimura Y."/>
            <person name="Oda K."/>
        </authorList>
    </citation>
    <scope>NUCLEOTIDE SEQUENCE [LARGE SCALE GENOMIC DNA]</scope>
    <source>
        <strain evidence="5">NBRC 110686 / TISTR 2288 / 201-F6</strain>
    </source>
</reference>
<comment type="caution">
    <text evidence="4">The sequence shown here is derived from an EMBL/GenBank/DDBJ whole genome shotgun (WGS) entry which is preliminary data.</text>
</comment>
<evidence type="ECO:0000313" key="5">
    <source>
        <dbReference type="Proteomes" id="UP000037660"/>
    </source>
</evidence>
<dbReference type="Gene3D" id="3.40.630.30">
    <property type="match status" value="1"/>
</dbReference>
<comment type="catalytic activity">
    <reaction evidence="1">
        <text>N-terminal L-alanyl-[ribosomal protein bS18] + acetyl-CoA = N-terminal N(alpha)-acetyl-L-alanyl-[ribosomal protein bS18] + CoA + H(+)</text>
        <dbReference type="Rhea" id="RHEA:43756"/>
        <dbReference type="Rhea" id="RHEA-COMP:10676"/>
        <dbReference type="Rhea" id="RHEA-COMP:10677"/>
        <dbReference type="ChEBI" id="CHEBI:15378"/>
        <dbReference type="ChEBI" id="CHEBI:57287"/>
        <dbReference type="ChEBI" id="CHEBI:57288"/>
        <dbReference type="ChEBI" id="CHEBI:64718"/>
        <dbReference type="ChEBI" id="CHEBI:83683"/>
        <dbReference type="EC" id="2.3.1.266"/>
    </reaction>
</comment>
<dbReference type="GO" id="GO:0005737">
    <property type="term" value="C:cytoplasm"/>
    <property type="evidence" value="ECO:0007669"/>
    <property type="project" value="UniProtKB-SubCell"/>
</dbReference>
<evidence type="ECO:0000313" key="4">
    <source>
        <dbReference type="EMBL" id="GAP37753.1"/>
    </source>
</evidence>
<name>A0A0K8P4Y2_PISS1</name>
<comment type="similarity">
    <text evidence="1">Belongs to the acetyltransferase family. RimI subfamily.</text>
</comment>
<comment type="subcellular location">
    <subcellularLocation>
        <location evidence="1">Cytoplasm</location>
    </subcellularLocation>
</comment>
<comment type="function">
    <text evidence="1">Acetylates the N-terminal alanine of ribosomal protein bS18.</text>
</comment>
<evidence type="ECO:0000259" key="3">
    <source>
        <dbReference type="PROSITE" id="PS51186"/>
    </source>
</evidence>
<dbReference type="AlphaFoldDB" id="A0A0K8P4Y2"/>
<protein>
    <recommendedName>
        <fullName evidence="1">[Ribosomal protein bS18]-alanine N-acetyltransferase</fullName>
        <ecNumber evidence="1">2.3.1.266</ecNumber>
    </recommendedName>
</protein>
<feature type="active site" description="Proton acceptor" evidence="1">
    <location>
        <position position="183"/>
    </location>
</feature>